<dbReference type="GO" id="GO:0016787">
    <property type="term" value="F:hydrolase activity"/>
    <property type="evidence" value="ECO:0007669"/>
    <property type="project" value="UniProtKB-KW"/>
</dbReference>
<comment type="caution">
    <text evidence="3">The sequence shown here is derived from an EMBL/GenBank/DDBJ whole genome shotgun (WGS) entry which is preliminary data.</text>
</comment>
<dbReference type="Gene3D" id="3.40.50.1820">
    <property type="entry name" value="alpha/beta hydrolase"/>
    <property type="match status" value="1"/>
</dbReference>
<dbReference type="InterPro" id="IPR029058">
    <property type="entry name" value="AB_hydrolase_fold"/>
</dbReference>
<name>A0ABP9ZIF9_9LACO</name>
<dbReference type="InterPro" id="IPR049492">
    <property type="entry name" value="BD-FAE-like_dom"/>
</dbReference>
<organism evidence="3 4">
    <name type="scientific">Apilactobacillus apinorum</name>
    <dbReference type="NCBI Taxonomy" id="1218495"/>
    <lineage>
        <taxon>Bacteria</taxon>
        <taxon>Bacillati</taxon>
        <taxon>Bacillota</taxon>
        <taxon>Bacilli</taxon>
        <taxon>Lactobacillales</taxon>
        <taxon>Lactobacillaceae</taxon>
        <taxon>Apilactobacillus</taxon>
    </lineage>
</organism>
<dbReference type="PANTHER" id="PTHR48081">
    <property type="entry name" value="AB HYDROLASE SUPERFAMILY PROTEIN C4A8.06C"/>
    <property type="match status" value="1"/>
</dbReference>
<dbReference type="Proteomes" id="UP001438112">
    <property type="component" value="Unassembled WGS sequence"/>
</dbReference>
<keyword evidence="1 3" id="KW-0378">Hydrolase</keyword>
<gene>
    <name evidence="3" type="ORF">AP20H10_09330</name>
</gene>
<evidence type="ECO:0000313" key="4">
    <source>
        <dbReference type="Proteomes" id="UP001438112"/>
    </source>
</evidence>
<reference evidence="3 4" key="1">
    <citation type="submission" date="2024-03" db="EMBL/GenBank/DDBJ databases">
        <title>Inconsistent identification of Apilactobacillus kunkeei-related strains obtained by well-developed overall genome related indices.</title>
        <authorList>
            <person name="Maeno S."/>
            <person name="Endo A."/>
        </authorList>
    </citation>
    <scope>NUCLEOTIDE SEQUENCE [LARGE SCALE GENOMIC DNA]</scope>
    <source>
        <strain evidence="3 4">20H-10</strain>
    </source>
</reference>
<evidence type="ECO:0000313" key="3">
    <source>
        <dbReference type="EMBL" id="GAA6114570.1"/>
    </source>
</evidence>
<proteinExistence type="predicted"/>
<dbReference type="Pfam" id="PF20434">
    <property type="entry name" value="BD-FAE"/>
    <property type="match status" value="1"/>
</dbReference>
<sequence>MKIIRESIRENSSSFLQGYLKSADVQTNQYKYPAVIIVPGGSYTHISLQQAENFALNFSAQGYQSFYLRYTFEHEALPLMPNPLVELANSIKFIKEHANEYNIDTDRIVIAGFSIGGHICSLYNNFYHEQWLMDYAHVDNSDILKPNAVILSYPVINLHDGFPKDLESILNWVNDDRQIEADKYVSKKNAPTFIWHTADDPFVPVKNALKYSISLNEVGVDNELHIFHHGPHGMGLANSTTAWNDDSNNERVATWFDLAISWLAEIWQNKKN</sequence>
<feature type="domain" description="BD-FAE-like" evidence="2">
    <location>
        <begin position="27"/>
        <end position="209"/>
    </location>
</feature>
<protein>
    <submittedName>
        <fullName evidence="3">Alpha/beta hydrolase</fullName>
    </submittedName>
</protein>
<keyword evidence="4" id="KW-1185">Reference proteome</keyword>
<dbReference type="RefSeq" id="WP_353318137.1">
    <property type="nucleotide sequence ID" value="NZ_BAABVV010000036.1"/>
</dbReference>
<accession>A0ABP9ZIF9</accession>
<evidence type="ECO:0000259" key="2">
    <source>
        <dbReference type="Pfam" id="PF20434"/>
    </source>
</evidence>
<dbReference type="PANTHER" id="PTHR48081:SF6">
    <property type="entry name" value="PEPTIDASE S9 PROLYL OLIGOPEPTIDASE CATALYTIC DOMAIN-CONTAINING PROTEIN"/>
    <property type="match status" value="1"/>
</dbReference>
<dbReference type="SUPFAM" id="SSF53474">
    <property type="entry name" value="alpha/beta-Hydrolases"/>
    <property type="match status" value="1"/>
</dbReference>
<dbReference type="InterPro" id="IPR050300">
    <property type="entry name" value="GDXG_lipolytic_enzyme"/>
</dbReference>
<dbReference type="EMBL" id="BAABVV010000036">
    <property type="protein sequence ID" value="GAA6114570.1"/>
    <property type="molecule type" value="Genomic_DNA"/>
</dbReference>
<evidence type="ECO:0000256" key="1">
    <source>
        <dbReference type="ARBA" id="ARBA00022801"/>
    </source>
</evidence>